<dbReference type="UniPathway" id="UPA00143"/>
<keyword evidence="3" id="KW-0862">Zinc</keyword>
<evidence type="ECO:0000256" key="6">
    <source>
        <dbReference type="SAM" id="MobiDB-lite"/>
    </source>
</evidence>
<dbReference type="GO" id="GO:0016567">
    <property type="term" value="P:protein ubiquitination"/>
    <property type="evidence" value="ECO:0007669"/>
    <property type="project" value="UniProtKB-UniPathway"/>
</dbReference>
<gene>
    <name evidence="8" type="ORF">BAE44_0003754</name>
</gene>
<accession>A0A1E5WDB8</accession>
<dbReference type="PROSITE" id="PS51081">
    <property type="entry name" value="ZF_SIAH"/>
    <property type="match status" value="1"/>
</dbReference>
<keyword evidence="1" id="KW-0479">Metal-binding</keyword>
<comment type="function">
    <text evidence="4">E3 ubiquitin-protein ligase that mediates ubiquitination and subsequent proteasomal degradation of target proteins. E3 ubiquitin ligases accept ubiquitin from an E2 ubiquitin-conjugating enzyme in the form of a thioester and then directly transfers the ubiquitin to targeted substrates. It probably triggers the ubiquitin-mediated degradation of different substrates.</text>
</comment>
<evidence type="ECO:0000256" key="2">
    <source>
        <dbReference type="ARBA" id="ARBA00022771"/>
    </source>
</evidence>
<dbReference type="InterPro" id="IPR013010">
    <property type="entry name" value="Znf_SIAH"/>
</dbReference>
<dbReference type="AlphaFoldDB" id="A0A1E5WDB8"/>
<keyword evidence="2 5" id="KW-0863">Zinc-finger</keyword>
<dbReference type="PANTHER" id="PTHR46632:SF31">
    <property type="entry name" value="SIAH-TYPE DOMAIN-CONTAINING PROTEIN"/>
    <property type="match status" value="1"/>
</dbReference>
<dbReference type="PANTHER" id="PTHR46632">
    <property type="entry name" value="E3 UBIQUITIN-PROTEIN LIGASE SINA-LIKE 4"/>
    <property type="match status" value="1"/>
</dbReference>
<reference evidence="8 9" key="1">
    <citation type="submission" date="2016-09" db="EMBL/GenBank/DDBJ databases">
        <title>The draft genome of Dichanthelium oligosanthes: A C3 panicoid grass species.</title>
        <authorList>
            <person name="Studer A.J."/>
            <person name="Schnable J.C."/>
            <person name="Brutnell T.P."/>
        </authorList>
    </citation>
    <scope>NUCLEOTIDE SEQUENCE [LARGE SCALE GENOMIC DNA]</scope>
    <source>
        <strain evidence="9">cv. Kellogg 1175</strain>
        <tissue evidence="8">Leaf</tissue>
    </source>
</reference>
<evidence type="ECO:0000256" key="4">
    <source>
        <dbReference type="ARBA" id="ARBA00024004"/>
    </source>
</evidence>
<dbReference type="SUPFAM" id="SSF49599">
    <property type="entry name" value="TRAF domain-like"/>
    <property type="match status" value="1"/>
</dbReference>
<comment type="caution">
    <text evidence="8">The sequence shown here is derived from an EMBL/GenBank/DDBJ whole genome shotgun (WGS) entry which is preliminary data.</text>
</comment>
<evidence type="ECO:0000313" key="8">
    <source>
        <dbReference type="EMBL" id="OEL35228.1"/>
    </source>
</evidence>
<dbReference type="GO" id="GO:0008270">
    <property type="term" value="F:zinc ion binding"/>
    <property type="evidence" value="ECO:0007669"/>
    <property type="project" value="UniProtKB-KW"/>
</dbReference>
<evidence type="ECO:0000313" key="9">
    <source>
        <dbReference type="Proteomes" id="UP000095767"/>
    </source>
</evidence>
<feature type="region of interest" description="Disordered" evidence="6">
    <location>
        <begin position="1"/>
        <end position="33"/>
    </location>
</feature>
<name>A0A1E5WDB8_9POAL</name>
<dbReference type="InterPro" id="IPR013083">
    <property type="entry name" value="Znf_RING/FYVE/PHD"/>
</dbReference>
<organism evidence="8 9">
    <name type="scientific">Dichanthelium oligosanthes</name>
    <dbReference type="NCBI Taxonomy" id="888268"/>
    <lineage>
        <taxon>Eukaryota</taxon>
        <taxon>Viridiplantae</taxon>
        <taxon>Streptophyta</taxon>
        <taxon>Embryophyta</taxon>
        <taxon>Tracheophyta</taxon>
        <taxon>Spermatophyta</taxon>
        <taxon>Magnoliopsida</taxon>
        <taxon>Liliopsida</taxon>
        <taxon>Poales</taxon>
        <taxon>Poaceae</taxon>
        <taxon>PACMAD clade</taxon>
        <taxon>Panicoideae</taxon>
        <taxon>Panicodae</taxon>
        <taxon>Paniceae</taxon>
        <taxon>Dichantheliinae</taxon>
        <taxon>Dichanthelium</taxon>
    </lineage>
</organism>
<dbReference type="STRING" id="888268.A0A1E5WDB8"/>
<evidence type="ECO:0000256" key="3">
    <source>
        <dbReference type="ARBA" id="ARBA00022833"/>
    </source>
</evidence>
<evidence type="ECO:0000256" key="5">
    <source>
        <dbReference type="PROSITE-ProRule" id="PRU00455"/>
    </source>
</evidence>
<dbReference type="Gene3D" id="3.30.40.10">
    <property type="entry name" value="Zinc/RING finger domain, C3HC4 (zinc finger)"/>
    <property type="match status" value="1"/>
</dbReference>
<sequence length="360" mass="37785">MAEEQGSRRPPGPSGQSSSSKKGKSLSSASPGCPPFSGVMVVTQEPVEGQAVHAGRASRARAAAAGEHLANPPVEFPRPRINVSLELRLLHCAVAACYRPLKPPVFKCEAGHRLCGNCRGDGGVGEGHCRRCDRGAIFVHCGPDMDEVVGSARVPCPFEAYGCVSAIVYHDGAAHRSACAYAPCTCAVARCRYTASPPMLREHLASAHSWPEDSLPGYGRAIQLRVPTSESQPHRLLVVKGDKRRLFVLSVRARGAASWWAVSVACVRASGAAEAGPRYMCYLCAEAPAEPGMPASNGRCLIMEAEVASCEVPGGGAAVEERMALVVPPAMLMGPSKEIELGVRINLVVDPALASQMAAG</sequence>
<protein>
    <recommendedName>
        <fullName evidence="7">SIAH-type domain-containing protein</fullName>
    </recommendedName>
</protein>
<dbReference type="Pfam" id="PF21361">
    <property type="entry name" value="Sina_ZnF"/>
    <property type="match status" value="1"/>
</dbReference>
<evidence type="ECO:0000256" key="1">
    <source>
        <dbReference type="ARBA" id="ARBA00022723"/>
    </source>
</evidence>
<dbReference type="OrthoDB" id="4788989at2759"/>
<proteinExistence type="predicted"/>
<dbReference type="Proteomes" id="UP000095767">
    <property type="component" value="Unassembled WGS sequence"/>
</dbReference>
<evidence type="ECO:0000259" key="7">
    <source>
        <dbReference type="PROSITE" id="PS51081"/>
    </source>
</evidence>
<dbReference type="InterPro" id="IPR044286">
    <property type="entry name" value="SINL_plant"/>
</dbReference>
<dbReference type="EMBL" id="LWDX02012908">
    <property type="protein sequence ID" value="OEL35228.1"/>
    <property type="molecule type" value="Genomic_DNA"/>
</dbReference>
<keyword evidence="9" id="KW-1185">Reference proteome</keyword>
<feature type="compositionally biased region" description="Low complexity" evidence="6">
    <location>
        <begin position="14"/>
        <end position="31"/>
    </location>
</feature>
<feature type="domain" description="SIAH-type" evidence="7">
    <location>
        <begin position="151"/>
        <end position="209"/>
    </location>
</feature>